<dbReference type="EMBL" id="BLXT01002238">
    <property type="protein sequence ID" value="GFN92347.1"/>
    <property type="molecule type" value="Genomic_DNA"/>
</dbReference>
<proteinExistence type="predicted"/>
<gene>
    <name evidence="1" type="ORF">PoB_001885300</name>
</gene>
<dbReference type="AlphaFoldDB" id="A0AAV3ZD21"/>
<keyword evidence="2" id="KW-1185">Reference proteome</keyword>
<protein>
    <submittedName>
        <fullName evidence="1">Uncharacterized protein</fullName>
    </submittedName>
</protein>
<dbReference type="Proteomes" id="UP000735302">
    <property type="component" value="Unassembled WGS sequence"/>
</dbReference>
<organism evidence="1 2">
    <name type="scientific">Plakobranchus ocellatus</name>
    <dbReference type="NCBI Taxonomy" id="259542"/>
    <lineage>
        <taxon>Eukaryota</taxon>
        <taxon>Metazoa</taxon>
        <taxon>Spiralia</taxon>
        <taxon>Lophotrochozoa</taxon>
        <taxon>Mollusca</taxon>
        <taxon>Gastropoda</taxon>
        <taxon>Heterobranchia</taxon>
        <taxon>Euthyneura</taxon>
        <taxon>Panpulmonata</taxon>
        <taxon>Sacoglossa</taxon>
        <taxon>Placobranchoidea</taxon>
        <taxon>Plakobranchidae</taxon>
        <taxon>Plakobranchus</taxon>
    </lineage>
</organism>
<name>A0AAV3ZD21_9GAST</name>
<evidence type="ECO:0000313" key="2">
    <source>
        <dbReference type="Proteomes" id="UP000735302"/>
    </source>
</evidence>
<reference evidence="1 2" key="1">
    <citation type="journal article" date="2021" name="Elife">
        <title>Chloroplast acquisition without the gene transfer in kleptoplastic sea slugs, Plakobranchus ocellatus.</title>
        <authorList>
            <person name="Maeda T."/>
            <person name="Takahashi S."/>
            <person name="Yoshida T."/>
            <person name="Shimamura S."/>
            <person name="Takaki Y."/>
            <person name="Nagai Y."/>
            <person name="Toyoda A."/>
            <person name="Suzuki Y."/>
            <person name="Arimoto A."/>
            <person name="Ishii H."/>
            <person name="Satoh N."/>
            <person name="Nishiyama T."/>
            <person name="Hasebe M."/>
            <person name="Maruyama T."/>
            <person name="Minagawa J."/>
            <person name="Obokata J."/>
            <person name="Shigenobu S."/>
        </authorList>
    </citation>
    <scope>NUCLEOTIDE SEQUENCE [LARGE SCALE GENOMIC DNA]</scope>
</reference>
<accession>A0AAV3ZD21</accession>
<sequence length="101" mass="11548">MNFETDAFSSEGIPITYGCVWLISTASHEEFCSAARNVFQVPVNPIRAYYDLEQRRQGSTESTQDYLLFLGRSWLTVTSRLVRINISLVCGCFSHESRRNC</sequence>
<evidence type="ECO:0000313" key="1">
    <source>
        <dbReference type="EMBL" id="GFN92347.1"/>
    </source>
</evidence>
<comment type="caution">
    <text evidence="1">The sequence shown here is derived from an EMBL/GenBank/DDBJ whole genome shotgun (WGS) entry which is preliminary data.</text>
</comment>